<evidence type="ECO:0000256" key="3">
    <source>
        <dbReference type="RuleBase" id="RU000363"/>
    </source>
</evidence>
<dbReference type="Proteomes" id="UP000298781">
    <property type="component" value="Chromosome"/>
</dbReference>
<evidence type="ECO:0000256" key="2">
    <source>
        <dbReference type="ARBA" id="ARBA00023002"/>
    </source>
</evidence>
<organism evidence="5 6">
    <name type="scientific">Phreatobacter stygius</name>
    <dbReference type="NCBI Taxonomy" id="1940610"/>
    <lineage>
        <taxon>Bacteria</taxon>
        <taxon>Pseudomonadati</taxon>
        <taxon>Pseudomonadota</taxon>
        <taxon>Alphaproteobacteria</taxon>
        <taxon>Hyphomicrobiales</taxon>
        <taxon>Phreatobacteraceae</taxon>
        <taxon>Phreatobacter</taxon>
    </lineage>
</organism>
<dbReference type="Pfam" id="PF00106">
    <property type="entry name" value="adh_short"/>
    <property type="match status" value="1"/>
</dbReference>
<dbReference type="Gene3D" id="3.40.50.720">
    <property type="entry name" value="NAD(P)-binding Rossmann-like Domain"/>
    <property type="match status" value="1"/>
</dbReference>
<sequence length="246" mass="25978">MQDMNGKVVAVTGASSGIGEAIARRLAAQGARVVLGARRTDRLERLGAEIAAADGGAAFTALDVTSRANMKAFIGFALERFGRLDVLVNNAGLMPLSLIGDLKVDEWDRMIDVNLKGVLHGIAAALPVFTAQGSGHFVNISSIADRRIVSTAAIYSGTKYAVRAISEGLRQEVGPAVRVTLVAPGATRSELANTISDPELRRAAIEDYRRDLLPADAIARAVAYAIAEPGDVDVNEIVVRPTAQIY</sequence>
<name>A0A4D7BDW7_9HYPH</name>
<dbReference type="PROSITE" id="PS00061">
    <property type="entry name" value="ADH_SHORT"/>
    <property type="match status" value="1"/>
</dbReference>
<reference evidence="5 6" key="1">
    <citation type="submission" date="2019-04" db="EMBL/GenBank/DDBJ databases">
        <title>Phreatobacter aquaticus sp. nov.</title>
        <authorList>
            <person name="Choi A."/>
        </authorList>
    </citation>
    <scope>NUCLEOTIDE SEQUENCE [LARGE SCALE GENOMIC DNA]</scope>
    <source>
        <strain evidence="5 6">KCTC 52518</strain>
    </source>
</reference>
<dbReference type="AlphaFoldDB" id="A0A4D7BDW7"/>
<dbReference type="GO" id="GO:0016616">
    <property type="term" value="F:oxidoreductase activity, acting on the CH-OH group of donors, NAD or NADP as acceptor"/>
    <property type="evidence" value="ECO:0007669"/>
    <property type="project" value="UniProtKB-ARBA"/>
</dbReference>
<keyword evidence="6" id="KW-1185">Reference proteome</keyword>
<dbReference type="EMBL" id="CP039690">
    <property type="protein sequence ID" value="QCI66182.1"/>
    <property type="molecule type" value="Genomic_DNA"/>
</dbReference>
<dbReference type="OrthoDB" id="9810734at2"/>
<dbReference type="SUPFAM" id="SSF51735">
    <property type="entry name" value="NAD(P)-binding Rossmann-fold domains"/>
    <property type="match status" value="1"/>
</dbReference>
<dbReference type="InterPro" id="IPR020904">
    <property type="entry name" value="Sc_DH/Rdtase_CS"/>
</dbReference>
<dbReference type="SMART" id="SM00822">
    <property type="entry name" value="PKS_KR"/>
    <property type="match status" value="1"/>
</dbReference>
<dbReference type="InterPro" id="IPR036291">
    <property type="entry name" value="NAD(P)-bd_dom_sf"/>
</dbReference>
<dbReference type="InterPro" id="IPR057326">
    <property type="entry name" value="KR_dom"/>
</dbReference>
<dbReference type="PANTHER" id="PTHR43115">
    <property type="entry name" value="DEHYDROGENASE/REDUCTASE SDR FAMILY MEMBER 11"/>
    <property type="match status" value="1"/>
</dbReference>
<dbReference type="KEGG" id="pstg:E8M01_19385"/>
<evidence type="ECO:0000313" key="6">
    <source>
        <dbReference type="Proteomes" id="UP000298781"/>
    </source>
</evidence>
<evidence type="ECO:0000259" key="4">
    <source>
        <dbReference type="SMART" id="SM00822"/>
    </source>
</evidence>
<comment type="similarity">
    <text evidence="1 3">Belongs to the short-chain dehydrogenases/reductases (SDR) family.</text>
</comment>
<protein>
    <submittedName>
        <fullName evidence="5">SDR family oxidoreductase</fullName>
    </submittedName>
</protein>
<dbReference type="PRINTS" id="PR00080">
    <property type="entry name" value="SDRFAMILY"/>
</dbReference>
<dbReference type="FunFam" id="3.40.50.720:FF:000047">
    <property type="entry name" value="NADP-dependent L-serine/L-allo-threonine dehydrogenase"/>
    <property type="match status" value="1"/>
</dbReference>
<dbReference type="PRINTS" id="PR00081">
    <property type="entry name" value="GDHRDH"/>
</dbReference>
<dbReference type="InterPro" id="IPR002347">
    <property type="entry name" value="SDR_fam"/>
</dbReference>
<keyword evidence="2" id="KW-0560">Oxidoreductase</keyword>
<accession>A0A4D7BDW7</accession>
<gene>
    <name evidence="5" type="ORF">E8M01_19385</name>
</gene>
<evidence type="ECO:0000256" key="1">
    <source>
        <dbReference type="ARBA" id="ARBA00006484"/>
    </source>
</evidence>
<proteinExistence type="inferred from homology"/>
<evidence type="ECO:0000313" key="5">
    <source>
        <dbReference type="EMBL" id="QCI66182.1"/>
    </source>
</evidence>
<feature type="domain" description="Ketoreductase" evidence="4">
    <location>
        <begin position="7"/>
        <end position="208"/>
    </location>
</feature>
<dbReference type="PANTHER" id="PTHR43115:SF4">
    <property type="entry name" value="DEHYDROGENASE_REDUCTASE SDR FAMILY MEMBER 11"/>
    <property type="match status" value="1"/>
</dbReference>
<dbReference type="RefSeq" id="WP_136961627.1">
    <property type="nucleotide sequence ID" value="NZ_CP039690.1"/>
</dbReference>